<dbReference type="EMBL" id="CAJVQB010114000">
    <property type="protein sequence ID" value="CAG8852597.1"/>
    <property type="molecule type" value="Genomic_DNA"/>
</dbReference>
<sequence length="120" mass="13364">KDSNGLYNLKLCSQNGASAIKEKRVAFDLDPIEDICSGTEDFEDLSDNYPPSKNMNIRTNSARQVLRGKIGNNNTSRGQIKRISLEKGVGNNVEKNVSNDVAVIHEISNDKEKKKNNEKK</sequence>
<comment type="caution">
    <text evidence="1">The sequence shown here is derived from an EMBL/GenBank/DDBJ whole genome shotgun (WGS) entry which is preliminary data.</text>
</comment>
<accession>A0ABN7XCI3</accession>
<keyword evidence="2" id="KW-1185">Reference proteome</keyword>
<evidence type="ECO:0000313" key="2">
    <source>
        <dbReference type="Proteomes" id="UP000789901"/>
    </source>
</evidence>
<reference evidence="1 2" key="1">
    <citation type="submission" date="2021-06" db="EMBL/GenBank/DDBJ databases">
        <authorList>
            <person name="Kallberg Y."/>
            <person name="Tangrot J."/>
            <person name="Rosling A."/>
        </authorList>
    </citation>
    <scope>NUCLEOTIDE SEQUENCE [LARGE SCALE GENOMIC DNA]</scope>
    <source>
        <strain evidence="1 2">120-4 pot B 10/14</strain>
    </source>
</reference>
<protein>
    <submittedName>
        <fullName evidence="1">25074_t:CDS:1</fullName>
    </submittedName>
</protein>
<feature type="non-terminal residue" evidence="1">
    <location>
        <position position="120"/>
    </location>
</feature>
<evidence type="ECO:0000313" key="1">
    <source>
        <dbReference type="EMBL" id="CAG8852597.1"/>
    </source>
</evidence>
<feature type="non-terminal residue" evidence="1">
    <location>
        <position position="1"/>
    </location>
</feature>
<name>A0ABN7XCI3_GIGMA</name>
<dbReference type="Proteomes" id="UP000789901">
    <property type="component" value="Unassembled WGS sequence"/>
</dbReference>
<organism evidence="1 2">
    <name type="scientific">Gigaspora margarita</name>
    <dbReference type="NCBI Taxonomy" id="4874"/>
    <lineage>
        <taxon>Eukaryota</taxon>
        <taxon>Fungi</taxon>
        <taxon>Fungi incertae sedis</taxon>
        <taxon>Mucoromycota</taxon>
        <taxon>Glomeromycotina</taxon>
        <taxon>Glomeromycetes</taxon>
        <taxon>Diversisporales</taxon>
        <taxon>Gigasporaceae</taxon>
        <taxon>Gigaspora</taxon>
    </lineage>
</organism>
<gene>
    <name evidence="1" type="ORF">GMARGA_LOCUS41418</name>
</gene>
<proteinExistence type="predicted"/>